<name>A0A381NLU6_9ZZZZ</name>
<dbReference type="GO" id="GO:0016705">
    <property type="term" value="F:oxidoreductase activity, acting on paired donors, with incorporation or reduction of molecular oxygen"/>
    <property type="evidence" value="ECO:0007669"/>
    <property type="project" value="InterPro"/>
</dbReference>
<dbReference type="InterPro" id="IPR036661">
    <property type="entry name" value="Luciferase-like_sf"/>
</dbReference>
<reference evidence="3" key="1">
    <citation type="submission" date="2018-05" db="EMBL/GenBank/DDBJ databases">
        <authorList>
            <person name="Lanie J.A."/>
            <person name="Ng W.-L."/>
            <person name="Kazmierczak K.M."/>
            <person name="Andrzejewski T.M."/>
            <person name="Davidsen T.M."/>
            <person name="Wayne K.J."/>
            <person name="Tettelin H."/>
            <person name="Glass J.I."/>
            <person name="Rusch D."/>
            <person name="Podicherti R."/>
            <person name="Tsui H.-C.T."/>
            <person name="Winkler M.E."/>
        </authorList>
    </citation>
    <scope>NUCLEOTIDE SEQUENCE</scope>
</reference>
<dbReference type="InterPro" id="IPR050564">
    <property type="entry name" value="F420-G6PD/mer"/>
</dbReference>
<evidence type="ECO:0000313" key="3">
    <source>
        <dbReference type="EMBL" id="SUZ55581.1"/>
    </source>
</evidence>
<organism evidence="3">
    <name type="scientific">marine metagenome</name>
    <dbReference type="NCBI Taxonomy" id="408172"/>
    <lineage>
        <taxon>unclassified sequences</taxon>
        <taxon>metagenomes</taxon>
        <taxon>ecological metagenomes</taxon>
    </lineage>
</organism>
<protein>
    <recommendedName>
        <fullName evidence="2">Luciferase-like domain-containing protein</fullName>
    </recommendedName>
</protein>
<gene>
    <name evidence="3" type="ORF">METZ01_LOCUS8435</name>
</gene>
<dbReference type="CDD" id="cd01097">
    <property type="entry name" value="Tetrahydromethanopterin_reductase"/>
    <property type="match status" value="1"/>
</dbReference>
<dbReference type="SUPFAM" id="SSF51679">
    <property type="entry name" value="Bacterial luciferase-like"/>
    <property type="match status" value="1"/>
</dbReference>
<sequence>MDLGICVASHIGDVDYVVRAEELGYKCAWLADSQMLWSDCYATLALAATRTHKIHLGTGVAITGTRPAPVNAAGIATINALAPGRTFFGVGAGNTAMRVMGLPPHRIKQFEQYLQTLVPLLKGEESELHVGDKTLPIKHIMPDNGFVNFKDPIPLYISGFGPKSLALAGKYGDGAVLGVNTPETVSGMWHLIQEGAKEINRDLKPKENYYTTALTSMVVLEEGEAVDSDRVKSQCGAMAMAAVHYNYDQYRNFGHQPPNAFTEIWEDYTSLLESFPEERRHQRIHEGHNCWVIPEEEKFLTPKVLTASNMIGTKEQLLERLHQLSESGLDQVMILPNFDTRYEVIERVAKDIIKNI</sequence>
<accession>A0A381NLU6</accession>
<dbReference type="PANTHER" id="PTHR43244">
    <property type="match status" value="1"/>
</dbReference>
<dbReference type="InterPro" id="IPR011251">
    <property type="entry name" value="Luciferase-like_dom"/>
</dbReference>
<dbReference type="EMBL" id="UINC01000449">
    <property type="protein sequence ID" value="SUZ55581.1"/>
    <property type="molecule type" value="Genomic_DNA"/>
</dbReference>
<feature type="domain" description="Luciferase-like" evidence="2">
    <location>
        <begin position="14"/>
        <end position="331"/>
    </location>
</feature>
<keyword evidence="1" id="KW-0560">Oxidoreductase</keyword>
<evidence type="ECO:0000259" key="2">
    <source>
        <dbReference type="Pfam" id="PF00296"/>
    </source>
</evidence>
<evidence type="ECO:0000256" key="1">
    <source>
        <dbReference type="ARBA" id="ARBA00023002"/>
    </source>
</evidence>
<dbReference type="Pfam" id="PF00296">
    <property type="entry name" value="Bac_luciferase"/>
    <property type="match status" value="1"/>
</dbReference>
<proteinExistence type="predicted"/>
<dbReference type="PANTHER" id="PTHR43244:SF1">
    <property type="entry name" value="5,10-METHYLENETETRAHYDROMETHANOPTERIN REDUCTASE"/>
    <property type="match status" value="1"/>
</dbReference>
<dbReference type="AlphaFoldDB" id="A0A381NLU6"/>
<dbReference type="Gene3D" id="3.20.20.30">
    <property type="entry name" value="Luciferase-like domain"/>
    <property type="match status" value="1"/>
</dbReference>